<dbReference type="Pfam" id="PF00400">
    <property type="entry name" value="WD40"/>
    <property type="match status" value="2"/>
</dbReference>
<dbReference type="SMART" id="SM00320">
    <property type="entry name" value="WD40"/>
    <property type="match status" value="5"/>
</dbReference>
<name>R7TMI9_CAPTE</name>
<dbReference type="InterPro" id="IPR049567">
    <property type="entry name" value="WDR59-like"/>
</dbReference>
<dbReference type="InterPro" id="IPR019775">
    <property type="entry name" value="WD40_repeat_CS"/>
</dbReference>
<dbReference type="GO" id="GO:0035859">
    <property type="term" value="C:Seh1-associated complex"/>
    <property type="evidence" value="ECO:0007669"/>
    <property type="project" value="TreeGrafter"/>
</dbReference>
<dbReference type="InterPro" id="IPR036322">
    <property type="entry name" value="WD40_repeat_dom_sf"/>
</dbReference>
<dbReference type="OMA" id="HRRETCL"/>
<dbReference type="FunCoup" id="R7TMI9">
    <property type="interactions" value="725"/>
</dbReference>
<dbReference type="PROSITE" id="PS50082">
    <property type="entry name" value="WD_REPEATS_2"/>
    <property type="match status" value="2"/>
</dbReference>
<dbReference type="Proteomes" id="UP000014760">
    <property type="component" value="Unassembled WGS sequence"/>
</dbReference>
<evidence type="ECO:0000313" key="8">
    <source>
        <dbReference type="Proteomes" id="UP000014760"/>
    </source>
</evidence>
<dbReference type="PROSITE" id="PS50294">
    <property type="entry name" value="WD_REPEATS_REGION"/>
    <property type="match status" value="1"/>
</dbReference>
<feature type="repeat" description="WD" evidence="4">
    <location>
        <begin position="103"/>
        <end position="145"/>
    </location>
</feature>
<keyword evidence="8" id="KW-1185">Reference proteome</keyword>
<reference evidence="7" key="3">
    <citation type="submission" date="2015-06" db="UniProtKB">
        <authorList>
            <consortium name="EnsemblMetazoa"/>
        </authorList>
    </citation>
    <scope>IDENTIFICATION</scope>
</reference>
<dbReference type="InterPro" id="IPR049566">
    <property type="entry name" value="WDR59_RTC1-like_RING_Znf"/>
</dbReference>
<dbReference type="GO" id="GO:1904263">
    <property type="term" value="P:positive regulation of TORC1 signaling"/>
    <property type="evidence" value="ECO:0007669"/>
    <property type="project" value="TreeGrafter"/>
</dbReference>
<evidence type="ECO:0000259" key="5">
    <source>
        <dbReference type="PROSITE" id="PS50908"/>
    </source>
</evidence>
<dbReference type="GO" id="GO:0005774">
    <property type="term" value="C:vacuolar membrane"/>
    <property type="evidence" value="ECO:0007669"/>
    <property type="project" value="TreeGrafter"/>
</dbReference>
<dbReference type="GO" id="GO:0034198">
    <property type="term" value="P:cellular response to amino acid starvation"/>
    <property type="evidence" value="ECO:0007669"/>
    <property type="project" value="TreeGrafter"/>
</dbReference>
<dbReference type="PANTHER" id="PTHR46170">
    <property type="entry name" value="GATOR COMPLEX PROTEIN WDR59"/>
    <property type="match status" value="1"/>
</dbReference>
<comment type="similarity">
    <text evidence="3">Belongs to the WD repeat WDR59 family.</text>
</comment>
<dbReference type="InterPro" id="IPR001680">
    <property type="entry name" value="WD40_rpt"/>
</dbReference>
<dbReference type="Pfam" id="PF17120">
    <property type="entry name" value="zf-RING_16"/>
    <property type="match status" value="1"/>
</dbReference>
<evidence type="ECO:0000313" key="7">
    <source>
        <dbReference type="EnsemblMetazoa" id="CapteP124558"/>
    </source>
</evidence>
<dbReference type="EMBL" id="KB309292">
    <property type="protein sequence ID" value="ELT94839.1"/>
    <property type="molecule type" value="Genomic_DNA"/>
</dbReference>
<evidence type="ECO:0000256" key="1">
    <source>
        <dbReference type="ARBA" id="ARBA00022574"/>
    </source>
</evidence>
<dbReference type="PANTHER" id="PTHR46170:SF1">
    <property type="entry name" value="GATOR COMPLEX PROTEIN WDR59"/>
    <property type="match status" value="1"/>
</dbReference>
<dbReference type="CDD" id="cd16692">
    <property type="entry name" value="mRING-H2-C3H3C2_WDR59"/>
    <property type="match status" value="1"/>
</dbReference>
<dbReference type="AlphaFoldDB" id="R7TMI9"/>
<dbReference type="EMBL" id="AMQN01002462">
    <property type="status" value="NOT_ANNOTATED_CDS"/>
    <property type="molecule type" value="Genomic_DNA"/>
</dbReference>
<keyword evidence="2" id="KW-0677">Repeat</keyword>
<dbReference type="SUPFAM" id="SSF50978">
    <property type="entry name" value="WD40 repeat-like"/>
    <property type="match status" value="1"/>
</dbReference>
<organism evidence="6">
    <name type="scientific">Capitella teleta</name>
    <name type="common">Polychaete worm</name>
    <dbReference type="NCBI Taxonomy" id="283909"/>
    <lineage>
        <taxon>Eukaryota</taxon>
        <taxon>Metazoa</taxon>
        <taxon>Spiralia</taxon>
        <taxon>Lophotrochozoa</taxon>
        <taxon>Annelida</taxon>
        <taxon>Polychaeta</taxon>
        <taxon>Sedentaria</taxon>
        <taxon>Scolecida</taxon>
        <taxon>Capitellidae</taxon>
        <taxon>Capitella</taxon>
    </lineage>
</organism>
<dbReference type="Gene3D" id="2.130.10.10">
    <property type="entry name" value="YVTN repeat-like/Quinoprotein amine dehydrogenase"/>
    <property type="match status" value="2"/>
</dbReference>
<evidence type="ECO:0000256" key="3">
    <source>
        <dbReference type="ARBA" id="ARBA00038452"/>
    </source>
</evidence>
<dbReference type="InterPro" id="IPR039456">
    <property type="entry name" value="WDR59_mRING-H2-C3H3C2"/>
</dbReference>
<dbReference type="HOGENOM" id="CLU_009370_0_0_1"/>
<accession>R7TMI9</accession>
<reference evidence="8" key="1">
    <citation type="submission" date="2012-12" db="EMBL/GenBank/DDBJ databases">
        <authorList>
            <person name="Hellsten U."/>
            <person name="Grimwood J."/>
            <person name="Chapman J.A."/>
            <person name="Shapiro H."/>
            <person name="Aerts A."/>
            <person name="Otillar R.P."/>
            <person name="Terry A.Y."/>
            <person name="Boore J.L."/>
            <person name="Simakov O."/>
            <person name="Marletaz F."/>
            <person name="Cho S.-J."/>
            <person name="Edsinger-Gonzales E."/>
            <person name="Havlak P."/>
            <person name="Kuo D.-H."/>
            <person name="Larsson T."/>
            <person name="Lv J."/>
            <person name="Arendt D."/>
            <person name="Savage R."/>
            <person name="Osoegawa K."/>
            <person name="de Jong P."/>
            <person name="Lindberg D.R."/>
            <person name="Seaver E.C."/>
            <person name="Weisblat D.A."/>
            <person name="Putnam N.H."/>
            <person name="Grigoriev I.V."/>
            <person name="Rokhsar D.S."/>
        </authorList>
    </citation>
    <scope>NUCLEOTIDE SEQUENCE</scope>
    <source>
        <strain evidence="8">I ESC-2004</strain>
    </source>
</reference>
<evidence type="ECO:0000256" key="4">
    <source>
        <dbReference type="PROSITE-ProRule" id="PRU00221"/>
    </source>
</evidence>
<dbReference type="OrthoDB" id="6265621at2759"/>
<dbReference type="InterPro" id="IPR006575">
    <property type="entry name" value="RWD_dom"/>
</dbReference>
<dbReference type="GO" id="GO:0035591">
    <property type="term" value="F:signaling adaptor activity"/>
    <property type="evidence" value="ECO:0007669"/>
    <property type="project" value="TreeGrafter"/>
</dbReference>
<feature type="domain" description="RWD" evidence="5">
    <location>
        <begin position="390"/>
        <end position="489"/>
    </location>
</feature>
<dbReference type="InterPro" id="IPR015943">
    <property type="entry name" value="WD40/YVTN_repeat-like_dom_sf"/>
</dbReference>
<dbReference type="EnsemblMetazoa" id="CapteT124558">
    <property type="protein sequence ID" value="CapteP124558"/>
    <property type="gene ID" value="CapteG124558"/>
</dbReference>
<reference evidence="6 8" key="2">
    <citation type="journal article" date="2013" name="Nature">
        <title>Insights into bilaterian evolution from three spiralian genomes.</title>
        <authorList>
            <person name="Simakov O."/>
            <person name="Marletaz F."/>
            <person name="Cho S.J."/>
            <person name="Edsinger-Gonzales E."/>
            <person name="Havlak P."/>
            <person name="Hellsten U."/>
            <person name="Kuo D.H."/>
            <person name="Larsson T."/>
            <person name="Lv J."/>
            <person name="Arendt D."/>
            <person name="Savage R."/>
            <person name="Osoegawa K."/>
            <person name="de Jong P."/>
            <person name="Grimwood J."/>
            <person name="Chapman J.A."/>
            <person name="Shapiro H."/>
            <person name="Aerts A."/>
            <person name="Otillar R.P."/>
            <person name="Terry A.Y."/>
            <person name="Boore J.L."/>
            <person name="Grigoriev I.V."/>
            <person name="Lindberg D.R."/>
            <person name="Seaver E.C."/>
            <person name="Weisblat D.A."/>
            <person name="Putnam N.H."/>
            <person name="Rokhsar D.S."/>
        </authorList>
    </citation>
    <scope>NUCLEOTIDE SEQUENCE</scope>
    <source>
        <strain evidence="6 8">I ESC-2004</strain>
    </source>
</reference>
<evidence type="ECO:0000313" key="6">
    <source>
        <dbReference type="EMBL" id="ELT94839.1"/>
    </source>
</evidence>
<sequence length="949" mass="106273">MAGRWSSEQVVAEYRDLQASAMAVDHAGQLALLAGRRALAIVQLNKPTEIVKKIPRNSKWEISAAQWNPHPSHGHLFVTASNQRADLWSWNGVSSCTEPQESLKAHTRVISDMDWSPKEPTIIATCSVDTYTFLWDTRDVRKPSVALQAVAGASQVKWNKVNSNLLATTHDGDIRIWDPRKGTSPVQYIAAHLSKIHGLDWSPDSEFHLATSSQDSTVKFWDVTNPKQPVIKLPSPSPVWRARYTPFGQGLVSVVVPQLRRGENSLFLWSLSKEQRQSAVHTFVGHTDVVLEFQWRRPDDDCNDYQLVTWSKDQSLRLWRIDSNLQKVFLPSPTVTLEEDVTDSPLVSEPVKIPQTITAKENETATPPTLTNVQRDNGHSPINQPRNLMQEFRLVNFNIANVKMDPIKRTCTVSTVSGPHIVLLSMHFPTSYPDKEPPSFQFGKATTLDVAAQTKLIKVLCDTAKQHVNYNRSCIEPCLRQLVASLEALTATVIGEEANPFQPPQTHRPPNFLPIFNYSAILDQGIPFPRTSGARFCGVGVLVCFSRRSEHANLRRTSSSIDATPRSMSTLSAFSQTALTPQGQVGPPMLNLFNLGNMASMARSPPTDNSVSLAHFYNYKDRLELRQRSKPRLRDATDHRRDVKVTSKVSPVAIYDVSCLLPVHRTLAENYVLDPNDVPCMCRKNASVAASVGREDLVQMWSLAALANDKNLTPDLDPEKGSPWALHPFGRKMLKSILLYYASIRDVQTLAMLCCTFGTRSDAKASQHVQQIVRSSSRLEESGSNVAVPRMRRSNSCSDVFDDSYRFVEMKDASEKEQEQHVRNMRMLDSAASQQYDHYKRVYADLLFRWGLLNHRALILKYVGPPTDFHKGLECKAQCQHCTHDSKDVQCVRCNKYVLQCSICHITVKGASSFCLLCGHGGHSSHMIAWFREHSLCPTGCGCSCLTAP</sequence>
<keyword evidence="1 4" id="KW-0853">WD repeat</keyword>
<feature type="repeat" description="WD" evidence="4">
    <location>
        <begin position="189"/>
        <end position="231"/>
    </location>
</feature>
<proteinExistence type="inferred from homology"/>
<dbReference type="PROSITE" id="PS50908">
    <property type="entry name" value="RWD"/>
    <property type="match status" value="1"/>
</dbReference>
<dbReference type="STRING" id="283909.R7TMI9"/>
<evidence type="ECO:0000256" key="2">
    <source>
        <dbReference type="ARBA" id="ARBA00022737"/>
    </source>
</evidence>
<gene>
    <name evidence="6" type="ORF">CAPTEDRAFT_124558</name>
</gene>
<dbReference type="PRINTS" id="PR00320">
    <property type="entry name" value="GPROTEINBRPT"/>
</dbReference>
<dbReference type="PROSITE" id="PS00678">
    <property type="entry name" value="WD_REPEATS_1"/>
    <property type="match status" value="2"/>
</dbReference>
<protein>
    <recommendedName>
        <fullName evidence="5">RWD domain-containing protein</fullName>
    </recommendedName>
</protein>
<dbReference type="InterPro" id="IPR020472">
    <property type="entry name" value="WD40_PAC1"/>
</dbReference>